<dbReference type="PROSITE" id="PS01006">
    <property type="entry name" value="FORMATE_NITRITE_TP_2"/>
    <property type="match status" value="1"/>
</dbReference>
<gene>
    <name evidence="9" type="ORF">CLV35_0950</name>
</gene>
<feature type="transmembrane region" description="Helical" evidence="8">
    <location>
        <begin position="61"/>
        <end position="85"/>
    </location>
</feature>
<dbReference type="InParanoid" id="A0A420XUK8"/>
<keyword evidence="3 8" id="KW-0812">Transmembrane</keyword>
<evidence type="ECO:0000256" key="5">
    <source>
        <dbReference type="ARBA" id="ARBA00023136"/>
    </source>
</evidence>
<sequence>MPYKTPDQIAVAAVASGEKKALLTPDRMLVGGFLAGAYIAFGGLLAIVVTAGLDKAQWGGIISLITGAVFSLGLILVVLAGAELLTGNMALVPMAVLQKRVTIGRLSFNFAVVLVANLLGSLFVAYFLAVKTGVIGTVHSQAGSAGASTYTRLAGIATGKAVTETNWQIFLRAVGCNWLVCLAVWLAMAADDIGGKILGIFFPIMAFVALGFDHVIANMFFLPAARWAGVPGMGWGAILDNWVFAFLGNLVGAGIFVACAYWWLYLRDTEGAAASAGSDPSGTAGAPSRNGRSGGKVSARRG</sequence>
<protein>
    <submittedName>
        <fullName evidence="9">Formate/nitrite transporter</fullName>
    </submittedName>
</protein>
<comment type="caution">
    <text evidence="9">The sequence shown here is derived from an EMBL/GenBank/DDBJ whole genome shotgun (WGS) entry which is preliminary data.</text>
</comment>
<evidence type="ECO:0000256" key="8">
    <source>
        <dbReference type="SAM" id="Phobius"/>
    </source>
</evidence>
<evidence type="ECO:0000313" key="9">
    <source>
        <dbReference type="EMBL" id="RKS80514.1"/>
    </source>
</evidence>
<evidence type="ECO:0000256" key="3">
    <source>
        <dbReference type="ARBA" id="ARBA00022692"/>
    </source>
</evidence>
<evidence type="ECO:0000256" key="4">
    <source>
        <dbReference type="ARBA" id="ARBA00022989"/>
    </source>
</evidence>
<keyword evidence="2" id="KW-0813">Transport</keyword>
<feature type="compositionally biased region" description="Low complexity" evidence="7">
    <location>
        <begin position="273"/>
        <end position="288"/>
    </location>
</feature>
<evidence type="ECO:0000256" key="6">
    <source>
        <dbReference type="ARBA" id="ARBA00049660"/>
    </source>
</evidence>
<comment type="subcellular location">
    <subcellularLocation>
        <location evidence="1">Membrane</location>
        <topology evidence="1">Multi-pass membrane protein</topology>
    </subcellularLocation>
</comment>
<dbReference type="InterPro" id="IPR000292">
    <property type="entry name" value="For/NO2_transpt"/>
</dbReference>
<reference evidence="9 10" key="1">
    <citation type="submission" date="2018-10" db="EMBL/GenBank/DDBJ databases">
        <title>Genomic Encyclopedia of Archaeal and Bacterial Type Strains, Phase II (KMG-II): from individual species to whole genera.</title>
        <authorList>
            <person name="Goeker M."/>
        </authorList>
    </citation>
    <scope>NUCLEOTIDE SEQUENCE [LARGE SCALE GENOMIC DNA]</scope>
    <source>
        <strain evidence="9 10">RP-AC37</strain>
    </source>
</reference>
<dbReference type="PANTHER" id="PTHR30520">
    <property type="entry name" value="FORMATE TRANSPORTER-RELATED"/>
    <property type="match status" value="1"/>
</dbReference>
<dbReference type="GO" id="GO:0015499">
    <property type="term" value="F:formate transmembrane transporter activity"/>
    <property type="evidence" value="ECO:0007669"/>
    <property type="project" value="TreeGrafter"/>
</dbReference>
<dbReference type="InterPro" id="IPR023271">
    <property type="entry name" value="Aquaporin-like"/>
</dbReference>
<feature type="transmembrane region" description="Helical" evidence="8">
    <location>
        <begin position="106"/>
        <end position="129"/>
    </location>
</feature>
<evidence type="ECO:0000256" key="7">
    <source>
        <dbReference type="SAM" id="MobiDB-lite"/>
    </source>
</evidence>
<dbReference type="GO" id="GO:0005886">
    <property type="term" value="C:plasma membrane"/>
    <property type="evidence" value="ECO:0007669"/>
    <property type="project" value="TreeGrafter"/>
</dbReference>
<evidence type="ECO:0000313" key="10">
    <source>
        <dbReference type="Proteomes" id="UP000281955"/>
    </source>
</evidence>
<keyword evidence="5 8" id="KW-0472">Membrane</keyword>
<dbReference type="Pfam" id="PF01226">
    <property type="entry name" value="Form_Nir_trans"/>
    <property type="match status" value="1"/>
</dbReference>
<dbReference type="Proteomes" id="UP000281955">
    <property type="component" value="Unassembled WGS sequence"/>
</dbReference>
<evidence type="ECO:0000256" key="1">
    <source>
        <dbReference type="ARBA" id="ARBA00004141"/>
    </source>
</evidence>
<dbReference type="FunFam" id="1.20.1080.10:FF:000011">
    <property type="entry name" value="Formate family transporter"/>
    <property type="match status" value="1"/>
</dbReference>
<comment type="similarity">
    <text evidence="6">Belongs to the FNT transporter (TC 1.A.16) family.</text>
</comment>
<dbReference type="EMBL" id="RBWV01000009">
    <property type="protein sequence ID" value="RKS80514.1"/>
    <property type="molecule type" value="Genomic_DNA"/>
</dbReference>
<name>A0A420XUK8_9ACTN</name>
<dbReference type="OrthoDB" id="9786493at2"/>
<dbReference type="InterPro" id="IPR024002">
    <property type="entry name" value="For/NO2_transpt_CS"/>
</dbReference>
<feature type="transmembrane region" description="Helical" evidence="8">
    <location>
        <begin position="169"/>
        <end position="188"/>
    </location>
</feature>
<organism evidence="9 10">
    <name type="scientific">Motilibacter peucedani</name>
    <dbReference type="NCBI Taxonomy" id="598650"/>
    <lineage>
        <taxon>Bacteria</taxon>
        <taxon>Bacillati</taxon>
        <taxon>Actinomycetota</taxon>
        <taxon>Actinomycetes</taxon>
        <taxon>Motilibacterales</taxon>
        <taxon>Motilibacteraceae</taxon>
        <taxon>Motilibacter</taxon>
    </lineage>
</organism>
<feature type="region of interest" description="Disordered" evidence="7">
    <location>
        <begin position="273"/>
        <end position="302"/>
    </location>
</feature>
<dbReference type="Gene3D" id="1.20.1080.10">
    <property type="entry name" value="Glycerol uptake facilitator protein"/>
    <property type="match status" value="1"/>
</dbReference>
<proteinExistence type="inferred from homology"/>
<feature type="transmembrane region" description="Helical" evidence="8">
    <location>
        <begin position="200"/>
        <end position="222"/>
    </location>
</feature>
<dbReference type="AlphaFoldDB" id="A0A420XUK8"/>
<feature type="transmembrane region" description="Helical" evidence="8">
    <location>
        <begin position="242"/>
        <end position="264"/>
    </location>
</feature>
<dbReference type="RefSeq" id="WP_121192189.1">
    <property type="nucleotide sequence ID" value="NZ_RBWV01000009.1"/>
</dbReference>
<feature type="transmembrane region" description="Helical" evidence="8">
    <location>
        <begin position="28"/>
        <end position="49"/>
    </location>
</feature>
<accession>A0A420XUK8</accession>
<keyword evidence="10" id="KW-1185">Reference proteome</keyword>
<evidence type="ECO:0000256" key="2">
    <source>
        <dbReference type="ARBA" id="ARBA00022448"/>
    </source>
</evidence>
<keyword evidence="4 8" id="KW-1133">Transmembrane helix</keyword>
<dbReference type="PANTHER" id="PTHR30520:SF6">
    <property type="entry name" value="FORMATE_NITRATE FAMILY TRANSPORTER (EUROFUNG)"/>
    <property type="match status" value="1"/>
</dbReference>